<dbReference type="PANTHER" id="PTHR43507">
    <property type="entry name" value="NADH-UBIQUINONE OXIDOREDUCTASE CHAIN 4"/>
    <property type="match status" value="1"/>
</dbReference>
<feature type="transmembrane region" description="Helical" evidence="10">
    <location>
        <begin position="32"/>
        <end position="52"/>
    </location>
</feature>
<proteinExistence type="inferred from homology"/>
<evidence type="ECO:0000256" key="2">
    <source>
        <dbReference type="ARBA" id="ARBA00009025"/>
    </source>
</evidence>
<evidence type="ECO:0000256" key="1">
    <source>
        <dbReference type="ARBA" id="ARBA00004127"/>
    </source>
</evidence>
<feature type="domain" description="NADH:quinone oxidoreductase/Mrp antiporter transmembrane" evidence="11">
    <location>
        <begin position="144"/>
        <end position="440"/>
    </location>
</feature>
<feature type="transmembrane region" description="Helical" evidence="10">
    <location>
        <begin position="428"/>
        <end position="451"/>
    </location>
</feature>
<evidence type="ECO:0000256" key="8">
    <source>
        <dbReference type="ARBA" id="ARBA00032798"/>
    </source>
</evidence>
<comment type="subcellular location">
    <subcellularLocation>
        <location evidence="1">Endomembrane system</location>
        <topology evidence="1">Multi-pass membrane protein</topology>
    </subcellularLocation>
    <subcellularLocation>
        <location evidence="9">Membrane</location>
        <topology evidence="9">Multi-pass membrane protein</topology>
    </subcellularLocation>
</comment>
<evidence type="ECO:0000256" key="6">
    <source>
        <dbReference type="ARBA" id="ARBA00023136"/>
    </source>
</evidence>
<feature type="transmembrane region" description="Helical" evidence="10">
    <location>
        <begin position="269"/>
        <end position="290"/>
    </location>
</feature>
<evidence type="ECO:0000313" key="12">
    <source>
        <dbReference type="EMBL" id="STY94060.1"/>
    </source>
</evidence>
<keyword evidence="12" id="KW-0560">Oxidoreductase</keyword>
<keyword evidence="4 9" id="KW-0812">Transmembrane</keyword>
<feature type="transmembrane region" description="Helical" evidence="10">
    <location>
        <begin position="296"/>
        <end position="317"/>
    </location>
</feature>
<evidence type="ECO:0000259" key="11">
    <source>
        <dbReference type="Pfam" id="PF00361"/>
    </source>
</evidence>
<comment type="similarity">
    <text evidence="2">Belongs to the complex I subunit 4 family.</text>
</comment>
<name>A0A378PZT0_MORBO</name>
<dbReference type="InterPro" id="IPR010227">
    <property type="entry name" value="NADH_Q_OxRdtase_chainM/4"/>
</dbReference>
<dbReference type="GO" id="GO:0008137">
    <property type="term" value="F:NADH dehydrogenase (ubiquinone) activity"/>
    <property type="evidence" value="ECO:0007669"/>
    <property type="project" value="InterPro"/>
</dbReference>
<dbReference type="InterPro" id="IPR003918">
    <property type="entry name" value="NADH_UbQ_OxRdtase"/>
</dbReference>
<gene>
    <name evidence="12" type="primary">nuoM</name>
    <name evidence="12" type="ORF">NCTC9426_02796</name>
</gene>
<dbReference type="NCBIfam" id="TIGR01972">
    <property type="entry name" value="NDH_I_M"/>
    <property type="match status" value="1"/>
</dbReference>
<feature type="transmembrane region" description="Helical" evidence="10">
    <location>
        <begin position="125"/>
        <end position="145"/>
    </location>
</feature>
<sequence>MTEQNWLLPTLIAIPFVTGFLCWLIEKMDNHLPRWVALIGMILTFGLSLLLWQQGGFNVQIATDEAVNAQNLPWAAEFILPWIDVFGIQFHLAVDGLSLLMVALTAFLGIMAVGCSWGEITRRVGFFHLNLLWSLGGVIGVFMAVDLFLFFFFWELMLLPIYFLIALWGHNATNGKTKEYAATKFFIYTQASGLIMLIGIFMLVLVNFSQTGVLTFSYQELLGVNLGRWEYAIMLCFFVGFAVKLPVFPLHGWLPDAHAQAPTAGSVDLAGILIKTAAYGLLRFVLPLFPTASAEFAPVAITLATIGIFYGAFVAFAQTDIKRLLAYTSISHMGFVVLAIYAGTLVSLQGLMVQMLAHGLSSAALFIMAGQLYERLRTRDMTVMGGMWGQFRYSAPLLMFFCAALLGIPGTGNFIGEILILIGSFNQYPVIVMLATVSLVLGGLYSLILIYQTLFGKNTAPELATAKGGKLKDLGKREVSLLVILASGLVWMGLYPQPVLNASNSAMSFITSSYTHGITAIQKPLPAPVIERLEQQGVNMGRDESHAGDEETPFAHLIEQTGEH</sequence>
<feature type="transmembrane region" description="Helical" evidence="10">
    <location>
        <begin position="324"/>
        <end position="343"/>
    </location>
</feature>
<evidence type="ECO:0000256" key="3">
    <source>
        <dbReference type="ARBA" id="ARBA00019906"/>
    </source>
</evidence>
<dbReference type="PRINTS" id="PR01437">
    <property type="entry name" value="NUOXDRDTASE4"/>
</dbReference>
<feature type="transmembrane region" description="Helical" evidence="10">
    <location>
        <begin position="229"/>
        <end position="248"/>
    </location>
</feature>
<dbReference type="Proteomes" id="UP000254133">
    <property type="component" value="Unassembled WGS sequence"/>
</dbReference>
<dbReference type="GO" id="GO:0016020">
    <property type="term" value="C:membrane"/>
    <property type="evidence" value="ECO:0007669"/>
    <property type="project" value="UniProtKB-SubCell"/>
</dbReference>
<dbReference type="RefSeq" id="WP_115370138.1">
    <property type="nucleotide sequence ID" value="NZ_UGPZ01000003.1"/>
</dbReference>
<evidence type="ECO:0000256" key="9">
    <source>
        <dbReference type="RuleBase" id="RU000320"/>
    </source>
</evidence>
<dbReference type="PANTHER" id="PTHR43507:SF1">
    <property type="entry name" value="NADH-UBIQUINONE OXIDOREDUCTASE CHAIN 4"/>
    <property type="match status" value="1"/>
</dbReference>
<dbReference type="GO" id="GO:0048039">
    <property type="term" value="F:ubiquinone binding"/>
    <property type="evidence" value="ECO:0007669"/>
    <property type="project" value="TreeGrafter"/>
</dbReference>
<evidence type="ECO:0000313" key="13">
    <source>
        <dbReference type="Proteomes" id="UP000254133"/>
    </source>
</evidence>
<dbReference type="EMBL" id="UGPZ01000003">
    <property type="protein sequence ID" value="STY94060.1"/>
    <property type="molecule type" value="Genomic_DNA"/>
</dbReference>
<feature type="transmembrane region" description="Helical" evidence="10">
    <location>
        <begin position="90"/>
        <end position="113"/>
    </location>
</feature>
<organism evidence="12 13">
    <name type="scientific">Moraxella bovis</name>
    <dbReference type="NCBI Taxonomy" id="476"/>
    <lineage>
        <taxon>Bacteria</taxon>
        <taxon>Pseudomonadati</taxon>
        <taxon>Pseudomonadota</taxon>
        <taxon>Gammaproteobacteria</taxon>
        <taxon>Moraxellales</taxon>
        <taxon>Moraxellaceae</taxon>
        <taxon>Moraxella</taxon>
    </lineage>
</organism>
<feature type="transmembrane region" description="Helical" evidence="10">
    <location>
        <begin position="355"/>
        <end position="376"/>
    </location>
</feature>
<evidence type="ECO:0000256" key="7">
    <source>
        <dbReference type="ARBA" id="ARBA00031584"/>
    </source>
</evidence>
<evidence type="ECO:0000256" key="5">
    <source>
        <dbReference type="ARBA" id="ARBA00022989"/>
    </source>
</evidence>
<dbReference type="InterPro" id="IPR001750">
    <property type="entry name" value="ND/Mrp_TM"/>
</dbReference>
<dbReference type="NCBIfam" id="NF004498">
    <property type="entry name" value="PRK05846.1-1"/>
    <property type="match status" value="1"/>
</dbReference>
<dbReference type="Pfam" id="PF00361">
    <property type="entry name" value="Proton_antipo_M"/>
    <property type="match status" value="1"/>
</dbReference>
<dbReference type="GO" id="GO:0003954">
    <property type="term" value="F:NADH dehydrogenase activity"/>
    <property type="evidence" value="ECO:0007669"/>
    <property type="project" value="TreeGrafter"/>
</dbReference>
<feature type="transmembrane region" description="Helical" evidence="10">
    <location>
        <begin position="479"/>
        <end position="496"/>
    </location>
</feature>
<dbReference type="GO" id="GO:0015990">
    <property type="term" value="P:electron transport coupled proton transport"/>
    <property type="evidence" value="ECO:0007669"/>
    <property type="project" value="TreeGrafter"/>
</dbReference>
<keyword evidence="6 10" id="KW-0472">Membrane</keyword>
<feature type="transmembrane region" description="Helical" evidence="10">
    <location>
        <begin position="151"/>
        <end position="173"/>
    </location>
</feature>
<accession>A0A378PZT0</accession>
<dbReference type="GO" id="GO:0042773">
    <property type="term" value="P:ATP synthesis coupled electron transport"/>
    <property type="evidence" value="ECO:0007669"/>
    <property type="project" value="InterPro"/>
</dbReference>
<feature type="transmembrane region" description="Helical" evidence="10">
    <location>
        <begin position="185"/>
        <end position="209"/>
    </location>
</feature>
<dbReference type="AlphaFoldDB" id="A0A378PZT0"/>
<feature type="transmembrane region" description="Helical" evidence="10">
    <location>
        <begin position="6"/>
        <end position="25"/>
    </location>
</feature>
<dbReference type="GO" id="GO:0012505">
    <property type="term" value="C:endomembrane system"/>
    <property type="evidence" value="ECO:0007669"/>
    <property type="project" value="UniProtKB-SubCell"/>
</dbReference>
<protein>
    <recommendedName>
        <fullName evidence="3">NADH-quinone oxidoreductase subunit M</fullName>
    </recommendedName>
    <alternativeName>
        <fullName evidence="7">NADH dehydrogenase I subunit M</fullName>
    </alternativeName>
    <alternativeName>
        <fullName evidence="8">NDH-1 subunit M</fullName>
    </alternativeName>
</protein>
<feature type="transmembrane region" description="Helical" evidence="10">
    <location>
        <begin position="397"/>
        <end position="422"/>
    </location>
</feature>
<reference evidence="12 13" key="1">
    <citation type="submission" date="2018-06" db="EMBL/GenBank/DDBJ databases">
        <authorList>
            <consortium name="Pathogen Informatics"/>
            <person name="Doyle S."/>
        </authorList>
    </citation>
    <scope>NUCLEOTIDE SEQUENCE [LARGE SCALE GENOMIC DNA]</scope>
    <source>
        <strain evidence="12 13">NCTC9426</strain>
    </source>
</reference>
<evidence type="ECO:0000256" key="4">
    <source>
        <dbReference type="ARBA" id="ARBA00022692"/>
    </source>
</evidence>
<evidence type="ECO:0000256" key="10">
    <source>
        <dbReference type="SAM" id="Phobius"/>
    </source>
</evidence>
<keyword evidence="5 10" id="KW-1133">Transmembrane helix</keyword>